<evidence type="ECO:0000256" key="3">
    <source>
        <dbReference type="ARBA" id="ARBA00022490"/>
    </source>
</evidence>
<sequence length="138" mass="15320">MSAMLANRGTDAYKQVHRVSGVEAADPHQLVDMLLSGALERIASAKGHMQRKEIPEKGEKISKSITIIEGLRGSLNHDKGEDIAANLDALYEYMQSRLVTANLKNDPEILDEVIGLLIEIRGAWNQIPDDIRKSFRQA</sequence>
<proteinExistence type="inferred from homology"/>
<name>A0A7R8X2A5_9CRUS</name>
<keyword evidence="4" id="KW-1005">Bacterial flagellum biogenesis</keyword>
<evidence type="ECO:0000256" key="5">
    <source>
        <dbReference type="ARBA" id="ARBA00023186"/>
    </source>
</evidence>
<reference evidence="6" key="1">
    <citation type="submission" date="2020-11" db="EMBL/GenBank/DDBJ databases">
        <authorList>
            <person name="Tran Van P."/>
        </authorList>
    </citation>
    <scope>NUCLEOTIDE SEQUENCE</scope>
</reference>
<dbReference type="Pfam" id="PF02561">
    <property type="entry name" value="FliS"/>
    <property type="match status" value="1"/>
</dbReference>
<protein>
    <submittedName>
        <fullName evidence="6">Uncharacterized protein</fullName>
    </submittedName>
</protein>
<dbReference type="PANTHER" id="PTHR34773">
    <property type="entry name" value="FLAGELLAR SECRETION CHAPERONE FLIS"/>
    <property type="match status" value="1"/>
</dbReference>
<dbReference type="NCBIfam" id="TIGR00208">
    <property type="entry name" value="fliS"/>
    <property type="match status" value="1"/>
</dbReference>
<keyword evidence="3" id="KW-0963">Cytoplasm</keyword>
<gene>
    <name evidence="6" type="ORF">CTOB1V02_LOCUS17024</name>
</gene>
<dbReference type="PIRSF" id="PIRSF039090">
    <property type="entry name" value="Flis"/>
    <property type="match status" value="1"/>
</dbReference>
<dbReference type="EMBL" id="OB718600">
    <property type="protein sequence ID" value="CAD7239209.1"/>
    <property type="molecule type" value="Genomic_DNA"/>
</dbReference>
<dbReference type="InterPro" id="IPR003713">
    <property type="entry name" value="FliS"/>
</dbReference>
<comment type="similarity">
    <text evidence="2">Belongs to the FliS family.</text>
</comment>
<dbReference type="AlphaFoldDB" id="A0A7R8X2A5"/>
<evidence type="ECO:0000256" key="2">
    <source>
        <dbReference type="ARBA" id="ARBA00008787"/>
    </source>
</evidence>
<dbReference type="OrthoDB" id="10612414at2759"/>
<keyword evidence="5" id="KW-0143">Chaperone</keyword>
<organism evidence="6">
    <name type="scientific">Cyprideis torosa</name>
    <dbReference type="NCBI Taxonomy" id="163714"/>
    <lineage>
        <taxon>Eukaryota</taxon>
        <taxon>Metazoa</taxon>
        <taxon>Ecdysozoa</taxon>
        <taxon>Arthropoda</taxon>
        <taxon>Crustacea</taxon>
        <taxon>Oligostraca</taxon>
        <taxon>Ostracoda</taxon>
        <taxon>Podocopa</taxon>
        <taxon>Podocopida</taxon>
        <taxon>Cytherocopina</taxon>
        <taxon>Cytheroidea</taxon>
        <taxon>Cytherideidae</taxon>
        <taxon>Cyprideis</taxon>
    </lineage>
</organism>
<dbReference type="GO" id="GO:0005829">
    <property type="term" value="C:cytosol"/>
    <property type="evidence" value="ECO:0007669"/>
    <property type="project" value="UniProtKB-SubCell"/>
</dbReference>
<evidence type="ECO:0000256" key="4">
    <source>
        <dbReference type="ARBA" id="ARBA00022795"/>
    </source>
</evidence>
<evidence type="ECO:0000256" key="1">
    <source>
        <dbReference type="ARBA" id="ARBA00004514"/>
    </source>
</evidence>
<dbReference type="InterPro" id="IPR036584">
    <property type="entry name" value="FliS_sf"/>
</dbReference>
<dbReference type="PANTHER" id="PTHR34773:SF1">
    <property type="entry name" value="FLAGELLAR SECRETION CHAPERONE FLIS"/>
    <property type="match status" value="1"/>
</dbReference>
<dbReference type="CDD" id="cd16098">
    <property type="entry name" value="FliS"/>
    <property type="match status" value="1"/>
</dbReference>
<evidence type="ECO:0000313" key="6">
    <source>
        <dbReference type="EMBL" id="CAD7239209.1"/>
    </source>
</evidence>
<dbReference type="Gene3D" id="1.20.120.340">
    <property type="entry name" value="Flagellar protein FliS"/>
    <property type="match status" value="1"/>
</dbReference>
<dbReference type="SUPFAM" id="SSF101116">
    <property type="entry name" value="Flagellar export chaperone FliS"/>
    <property type="match status" value="1"/>
</dbReference>
<accession>A0A7R8X2A5</accession>
<comment type="subcellular location">
    <subcellularLocation>
        <location evidence="1">Cytoplasm</location>
        <location evidence="1">Cytosol</location>
    </subcellularLocation>
</comment>